<dbReference type="AlphaFoldDB" id="A0A9P8RQN2"/>
<feature type="region of interest" description="Disordered" evidence="6">
    <location>
        <begin position="29"/>
        <end position="80"/>
    </location>
</feature>
<evidence type="ECO:0000313" key="9">
    <source>
        <dbReference type="Proteomes" id="UP000750711"/>
    </source>
</evidence>
<dbReference type="FunFam" id="1.25.10.10:FF:001136">
    <property type="entry name" value="Beta-catenin-like protein 1"/>
    <property type="match status" value="1"/>
</dbReference>
<proteinExistence type="predicted"/>
<dbReference type="InterPro" id="IPR016024">
    <property type="entry name" value="ARM-type_fold"/>
</dbReference>
<dbReference type="InterPro" id="IPR013180">
    <property type="entry name" value="CTNNBL1_N"/>
</dbReference>
<evidence type="ECO:0000256" key="1">
    <source>
        <dbReference type="ARBA" id="ARBA00004123"/>
    </source>
</evidence>
<comment type="subcellular location">
    <subcellularLocation>
        <location evidence="1">Nucleus</location>
    </subcellularLocation>
</comment>
<organism evidence="8 9">
    <name type="scientific">Trichoglossum hirsutum</name>
    <dbReference type="NCBI Taxonomy" id="265104"/>
    <lineage>
        <taxon>Eukaryota</taxon>
        <taxon>Fungi</taxon>
        <taxon>Dikarya</taxon>
        <taxon>Ascomycota</taxon>
        <taxon>Pezizomycotina</taxon>
        <taxon>Geoglossomycetes</taxon>
        <taxon>Geoglossales</taxon>
        <taxon>Geoglossaceae</taxon>
        <taxon>Trichoglossum</taxon>
    </lineage>
</organism>
<reference evidence="8" key="1">
    <citation type="submission" date="2021-03" db="EMBL/GenBank/DDBJ databases">
        <title>Comparative genomics and phylogenomic investigation of the class Geoglossomycetes provide insights into ecological specialization and systematics.</title>
        <authorList>
            <person name="Melie T."/>
            <person name="Pirro S."/>
            <person name="Miller A.N."/>
            <person name="Quandt A."/>
        </authorList>
    </citation>
    <scope>NUCLEOTIDE SEQUENCE</scope>
    <source>
        <strain evidence="8">CAQ_001_2017</strain>
    </source>
</reference>
<evidence type="ECO:0000256" key="3">
    <source>
        <dbReference type="ARBA" id="ARBA00022737"/>
    </source>
</evidence>
<name>A0A9P8RQN2_9PEZI</name>
<evidence type="ECO:0000313" key="8">
    <source>
        <dbReference type="EMBL" id="KAH0560023.1"/>
    </source>
</evidence>
<dbReference type="GO" id="GO:0005681">
    <property type="term" value="C:spliceosomal complex"/>
    <property type="evidence" value="ECO:0007669"/>
    <property type="project" value="TreeGrafter"/>
</dbReference>
<evidence type="ECO:0000256" key="2">
    <source>
        <dbReference type="ARBA" id="ARBA00022553"/>
    </source>
</evidence>
<keyword evidence="4" id="KW-0175">Coiled coil</keyword>
<keyword evidence="2" id="KW-0597">Phosphoprotein</keyword>
<dbReference type="Gene3D" id="1.25.10.10">
    <property type="entry name" value="Leucine-rich Repeat Variant"/>
    <property type="match status" value="1"/>
</dbReference>
<protein>
    <recommendedName>
        <fullName evidence="7">Beta-catenin-like protein 1 N-terminal domain-containing protein</fullName>
    </recommendedName>
</protein>
<dbReference type="EMBL" id="JAGHQM010000467">
    <property type="protein sequence ID" value="KAH0560023.1"/>
    <property type="molecule type" value="Genomic_DNA"/>
</dbReference>
<dbReference type="PANTHER" id="PTHR14978">
    <property type="entry name" value="BETA-CATENIN-LIKE PROTEIN 1 NUCLEAR ASSOCIATED PROTEIN"/>
    <property type="match status" value="1"/>
</dbReference>
<feature type="domain" description="Beta-catenin-like protein 1 N-terminal" evidence="7">
    <location>
        <begin position="103"/>
        <end position="209"/>
    </location>
</feature>
<keyword evidence="3" id="KW-0677">Repeat</keyword>
<dbReference type="SMART" id="SM01156">
    <property type="entry name" value="DUF1716"/>
    <property type="match status" value="1"/>
</dbReference>
<accession>A0A9P8RQN2</accession>
<comment type="caution">
    <text evidence="8">The sequence shown here is derived from an EMBL/GenBank/DDBJ whole genome shotgun (WGS) entry which is preliminary data.</text>
</comment>
<keyword evidence="5" id="KW-0539">Nucleus</keyword>
<dbReference type="Proteomes" id="UP000750711">
    <property type="component" value="Unassembled WGS sequence"/>
</dbReference>
<evidence type="ECO:0000256" key="4">
    <source>
        <dbReference type="ARBA" id="ARBA00023054"/>
    </source>
</evidence>
<gene>
    <name evidence="8" type="ORF">GP486_003458</name>
</gene>
<dbReference type="GO" id="GO:0010467">
    <property type="term" value="P:gene expression"/>
    <property type="evidence" value="ECO:0007669"/>
    <property type="project" value="UniProtKB-ARBA"/>
</dbReference>
<sequence>MTSIDDLFKVRAVKDEERSLLTFIKKPALPGGKRKLEPTQDSNTYKSMKVHMNKDVKGKGQATVEDEEVGSDTVDSDGMPGYSAVELDEDEEGRFFGGGISKDTAEILDFMDGRDSGDTAPEKIDSVWLRKTALNFEKRISQNAELRAKFENNPEKFMSSEADLDADIKALSILSEHSELYAEFARLGCVNSLVTLLSHENTDIAIDAMEVIAELTDEDVEAEQEEWDTLVNAMLEADLLDLLTQNLSRFDESNESDRAGVYHALVILTIASSAVIENLASQQPISEMIAQQTSVMPWLLRRIAVRELPVTQNTQYTAEVLAILLQSSVVNRKRLIEIDGVDALLQLVSAYRKRDPLKGTEEEEFVENVFDCLTCVVREAEGKRKFVEAEGVELCLIMLREGRMSKPRALRLIDHAVGGPDGIEVCERLVGAAGLKTIFSMFMKKQDNNTVEHLLGIFAALLRALPANSAERIRALAKFVEKDYEKLVKLIKLRRDYASKVSMIDEEIKSEIVGMDTKEREDMSDARFSRRLDAGLFCLQMIDVILAWLIAEDDGVRNRVQEILADRDEDLSLIRATLEEQAKTMTEGVSEDVDSTMKDILSTLIRFL</sequence>
<evidence type="ECO:0000259" key="7">
    <source>
        <dbReference type="SMART" id="SM01156"/>
    </source>
</evidence>
<dbReference type="SUPFAM" id="SSF48371">
    <property type="entry name" value="ARM repeat"/>
    <property type="match status" value="1"/>
</dbReference>
<keyword evidence="9" id="KW-1185">Reference proteome</keyword>
<dbReference type="PANTHER" id="PTHR14978:SF0">
    <property type="entry name" value="BETA-CATENIN-LIKE PROTEIN 1"/>
    <property type="match status" value="1"/>
</dbReference>
<dbReference type="InterPro" id="IPR011989">
    <property type="entry name" value="ARM-like"/>
</dbReference>
<dbReference type="Pfam" id="PF08216">
    <property type="entry name" value="CTNNBL"/>
    <property type="match status" value="1"/>
</dbReference>
<evidence type="ECO:0000256" key="5">
    <source>
        <dbReference type="ARBA" id="ARBA00023242"/>
    </source>
</evidence>
<evidence type="ECO:0000256" key="6">
    <source>
        <dbReference type="SAM" id="MobiDB-lite"/>
    </source>
</evidence>
<dbReference type="InterPro" id="IPR039678">
    <property type="entry name" value="CTNNBL1"/>
</dbReference>